<dbReference type="InterPro" id="IPR016102">
    <property type="entry name" value="Succinyl-CoA_synth-like"/>
</dbReference>
<evidence type="ECO:0000313" key="3">
    <source>
        <dbReference type="Proteomes" id="UP000183417"/>
    </source>
</evidence>
<dbReference type="Gene3D" id="3.30.470.20">
    <property type="entry name" value="ATP-grasp fold, B domain"/>
    <property type="match status" value="1"/>
</dbReference>
<dbReference type="Proteomes" id="UP000183417">
    <property type="component" value="Unassembled WGS sequence"/>
</dbReference>
<organism evidence="2 3">
    <name type="scientific">Delftia lacustris</name>
    <dbReference type="NCBI Taxonomy" id="558537"/>
    <lineage>
        <taxon>Bacteria</taxon>
        <taxon>Pseudomonadati</taxon>
        <taxon>Pseudomonadota</taxon>
        <taxon>Betaproteobacteria</taxon>
        <taxon>Burkholderiales</taxon>
        <taxon>Comamonadaceae</taxon>
        <taxon>Delftia</taxon>
    </lineage>
</organism>
<dbReference type="SUPFAM" id="SSF56059">
    <property type="entry name" value="Glutathione synthetase ATP-binding domain-like"/>
    <property type="match status" value="1"/>
</dbReference>
<dbReference type="Pfam" id="PF13549">
    <property type="entry name" value="ATP-grasp_5"/>
    <property type="match status" value="1"/>
</dbReference>
<dbReference type="SMART" id="SM00881">
    <property type="entry name" value="CoA_binding"/>
    <property type="match status" value="1"/>
</dbReference>
<accession>A0A1H3EQW0</accession>
<dbReference type="Pfam" id="PF13607">
    <property type="entry name" value="Succ_CoA_lig"/>
    <property type="match status" value="1"/>
</dbReference>
<dbReference type="EMBL" id="FNPE01000001">
    <property type="protein sequence ID" value="SDX81153.1"/>
    <property type="molecule type" value="Genomic_DNA"/>
</dbReference>
<protein>
    <submittedName>
        <fullName evidence="2">Acyl-CoA synthetase (NDP forming)</fullName>
    </submittedName>
</protein>
<dbReference type="SUPFAM" id="SSF51735">
    <property type="entry name" value="NAD(P)-binding Rossmann-fold domains"/>
    <property type="match status" value="1"/>
</dbReference>
<sequence length="705" mass="72994">MSLLQALNPRSVAILGASDNPIKAGGRPIDYLRRHGFAGRILPVNPKRAEVQGLAAYPSLRALPEAPDAVVISLPGEDVAAAIDDCVAVGARLAVIYSSGFAELGEEGRRQQADLVARARRAPGGGLRLFGPNCQGVANFATGAILNFSTMINENAPADGPVAIVSQSGAGAAILYGGLRRAGIGVRYMLSTGNEADVCAAEAVRAVVEDEGIRLVVLYIETLRQSAWLAEAARLAHARGVTILAVKAGRTRAGQATASSHTGALAAEDALADAFLRQHGIPRLADFRELIDYAPLFLSQPAPRGRRVVSISNSGATCVLSADAAEEYGLALEPFDAATLDGLSQALPSYVTARNPIDMTTALLGRPQTFGDTLRALSGSGAADLVHVGFPIGGEGYDFADFAGQASRFARDTGVPIAVSVNQDWVAQAFQDQGVPTFWSERAAMRGLALLAEQAGGRQAQAPSAEASVPVAASRSLTLVTLDEPSSLSELARAGLPVMRHLVCRSEDEVRAAIESLPRPLVAKGVSADLSHKSEHGLVRLNIHEAEQALQAFGDFAATLARLGAADGGLLLGAQHRADFELALGAHVDAEFGVVVMVGQGGVLVEALRDVQFLVAPFSARQALDALARLAIAPAFAAVRGMPAVELDAVAAMMVRLGDWMLAQGGRVQSVDANPVLVARGAQAPVIVDAVVAVAAAPAVSSEAA</sequence>
<dbReference type="InterPro" id="IPR032875">
    <property type="entry name" value="Succ_CoA_lig_flav_dom"/>
</dbReference>
<dbReference type="InterPro" id="IPR003781">
    <property type="entry name" value="CoA-bd"/>
</dbReference>
<dbReference type="InterPro" id="IPR013815">
    <property type="entry name" value="ATP_grasp_subdomain_1"/>
</dbReference>
<evidence type="ECO:0000259" key="1">
    <source>
        <dbReference type="SMART" id="SM00881"/>
    </source>
</evidence>
<dbReference type="PANTHER" id="PTHR42793:SF4">
    <property type="entry name" value="BLL6376 PROTEIN"/>
    <property type="match status" value="1"/>
</dbReference>
<reference evidence="2 3" key="1">
    <citation type="submission" date="2016-10" db="EMBL/GenBank/DDBJ databases">
        <authorList>
            <person name="de Groot N.N."/>
        </authorList>
    </citation>
    <scope>NUCLEOTIDE SEQUENCE [LARGE SCALE GENOMIC DNA]</scope>
    <source>
        <strain evidence="2 3">LMG 24775</strain>
    </source>
</reference>
<dbReference type="GeneID" id="94695137"/>
<name>A0A1H3EQW0_9BURK</name>
<dbReference type="Gene3D" id="3.40.50.720">
    <property type="entry name" value="NAD(P)-binding Rossmann-like Domain"/>
    <property type="match status" value="1"/>
</dbReference>
<dbReference type="Gene3D" id="3.40.50.261">
    <property type="entry name" value="Succinyl-CoA synthetase domains"/>
    <property type="match status" value="2"/>
</dbReference>
<evidence type="ECO:0000313" key="2">
    <source>
        <dbReference type="EMBL" id="SDX81153.1"/>
    </source>
</evidence>
<feature type="domain" description="CoA-binding" evidence="1">
    <location>
        <begin position="6"/>
        <end position="101"/>
    </location>
</feature>
<dbReference type="Pfam" id="PF13380">
    <property type="entry name" value="CoA_binding_2"/>
    <property type="match status" value="1"/>
</dbReference>
<dbReference type="AlphaFoldDB" id="A0A1H3EQW0"/>
<dbReference type="RefSeq" id="WP_074920749.1">
    <property type="nucleotide sequence ID" value="NZ_CP141274.1"/>
</dbReference>
<dbReference type="Gene3D" id="3.30.1490.20">
    <property type="entry name" value="ATP-grasp fold, A domain"/>
    <property type="match status" value="1"/>
</dbReference>
<dbReference type="PANTHER" id="PTHR42793">
    <property type="entry name" value="COA BINDING DOMAIN CONTAINING PROTEIN"/>
    <property type="match status" value="1"/>
</dbReference>
<dbReference type="InterPro" id="IPR036291">
    <property type="entry name" value="NAD(P)-bd_dom_sf"/>
</dbReference>
<proteinExistence type="predicted"/>
<dbReference type="SUPFAM" id="SSF52210">
    <property type="entry name" value="Succinyl-CoA synthetase domains"/>
    <property type="match status" value="2"/>
</dbReference>
<dbReference type="GO" id="GO:0005524">
    <property type="term" value="F:ATP binding"/>
    <property type="evidence" value="ECO:0007669"/>
    <property type="project" value="InterPro"/>
</dbReference>
<gene>
    <name evidence="2" type="ORF">SAMN05421547_101327</name>
</gene>